<evidence type="ECO:0000313" key="7">
    <source>
        <dbReference type="Proteomes" id="UP000199545"/>
    </source>
</evidence>
<dbReference type="Proteomes" id="UP000199545">
    <property type="component" value="Unassembled WGS sequence"/>
</dbReference>
<evidence type="ECO:0000313" key="6">
    <source>
        <dbReference type="EMBL" id="SFI81597.1"/>
    </source>
</evidence>
<dbReference type="Pfam" id="PF02659">
    <property type="entry name" value="Mntp"/>
    <property type="match status" value="2"/>
</dbReference>
<name>A0A1I3LA30_9BACL</name>
<dbReference type="OrthoDB" id="1679205at2"/>
<keyword evidence="4 5" id="KW-0472">Membrane</keyword>
<keyword evidence="1" id="KW-1003">Cell membrane</keyword>
<feature type="transmembrane region" description="Helical" evidence="5">
    <location>
        <begin position="6"/>
        <end position="27"/>
    </location>
</feature>
<dbReference type="PANTHER" id="PTHR35529">
    <property type="entry name" value="MANGANESE EFFLUX PUMP MNTP-RELATED"/>
    <property type="match status" value="1"/>
</dbReference>
<feature type="transmembrane region" description="Helical" evidence="5">
    <location>
        <begin position="165"/>
        <end position="185"/>
    </location>
</feature>
<feature type="transmembrane region" description="Helical" evidence="5">
    <location>
        <begin position="66"/>
        <end position="84"/>
    </location>
</feature>
<evidence type="ECO:0000256" key="2">
    <source>
        <dbReference type="ARBA" id="ARBA00022692"/>
    </source>
</evidence>
<dbReference type="AlphaFoldDB" id="A0A1I3LA30"/>
<feature type="transmembrane region" description="Helical" evidence="5">
    <location>
        <begin position="139"/>
        <end position="159"/>
    </location>
</feature>
<evidence type="ECO:0000256" key="4">
    <source>
        <dbReference type="ARBA" id="ARBA00023136"/>
    </source>
</evidence>
<proteinExistence type="predicted"/>
<dbReference type="RefSeq" id="WP_093227872.1">
    <property type="nucleotide sequence ID" value="NZ_FORR01000002.1"/>
</dbReference>
<feature type="transmembrane region" description="Helical" evidence="5">
    <location>
        <begin position="34"/>
        <end position="54"/>
    </location>
</feature>
<keyword evidence="2 5" id="KW-0812">Transmembrane</keyword>
<keyword evidence="3 5" id="KW-1133">Transmembrane helix</keyword>
<dbReference type="NCBIfam" id="TIGR02840">
    <property type="entry name" value="spore_YtaF"/>
    <property type="match status" value="1"/>
</dbReference>
<protein>
    <submittedName>
        <fullName evidence="6">Putative sporulation protein YtaF</fullName>
    </submittedName>
</protein>
<dbReference type="PANTHER" id="PTHR35529:SF2">
    <property type="entry name" value="SPORULATION PROTEIN YTAF-RELATED"/>
    <property type="match status" value="1"/>
</dbReference>
<feature type="transmembrane region" description="Helical" evidence="5">
    <location>
        <begin position="197"/>
        <end position="214"/>
    </location>
</feature>
<sequence length="215" mass="23566">MWQSLSIIWLAFAVSVDSFGVGITYGLRKIRIPFVSSVIIGICSGVVIFMAMNVGRWVALWFSPEWSKSIGAMILISLGAWTLYHQYSPTGERTNRKPQVASVQVWTLKLETLGLMIQILKTPVAADMDESGVISAAEAFLLGTALSLDAFGAGMGAAFMGLPPLAVAGTIAGMSVLFLRIGMWMGFRCFQDSWHRWLVWVPGIFLMLMGVIRLL</sequence>
<accession>A0A1I3LA30</accession>
<evidence type="ECO:0000256" key="1">
    <source>
        <dbReference type="ARBA" id="ARBA00022475"/>
    </source>
</evidence>
<organism evidence="6 7">
    <name type="scientific">Thermoflavimicrobium dichotomicum</name>
    <dbReference type="NCBI Taxonomy" id="46223"/>
    <lineage>
        <taxon>Bacteria</taxon>
        <taxon>Bacillati</taxon>
        <taxon>Bacillota</taxon>
        <taxon>Bacilli</taxon>
        <taxon>Bacillales</taxon>
        <taxon>Thermoactinomycetaceae</taxon>
        <taxon>Thermoflavimicrobium</taxon>
    </lineage>
</organism>
<dbReference type="EMBL" id="FORR01000002">
    <property type="protein sequence ID" value="SFI81597.1"/>
    <property type="molecule type" value="Genomic_DNA"/>
</dbReference>
<dbReference type="STRING" id="46223.SAMN05421852_102104"/>
<gene>
    <name evidence="6" type="ORF">SAMN05421852_102104</name>
</gene>
<dbReference type="InterPro" id="IPR003810">
    <property type="entry name" value="Mntp/YtaF"/>
</dbReference>
<reference evidence="6 7" key="1">
    <citation type="submission" date="2016-10" db="EMBL/GenBank/DDBJ databases">
        <authorList>
            <person name="de Groot N.N."/>
        </authorList>
    </citation>
    <scope>NUCLEOTIDE SEQUENCE [LARGE SCALE GENOMIC DNA]</scope>
    <source>
        <strain evidence="6 7">DSM 44778</strain>
    </source>
</reference>
<keyword evidence="7" id="KW-1185">Reference proteome</keyword>
<evidence type="ECO:0000256" key="3">
    <source>
        <dbReference type="ARBA" id="ARBA00022989"/>
    </source>
</evidence>
<evidence type="ECO:0000256" key="5">
    <source>
        <dbReference type="SAM" id="Phobius"/>
    </source>
</evidence>
<dbReference type="InterPro" id="IPR014205">
    <property type="entry name" value="Spore_YtaF"/>
</dbReference>